<evidence type="ECO:0000313" key="2">
    <source>
        <dbReference type="Proteomes" id="UP001497493"/>
    </source>
</evidence>
<accession>A0ABM9NFF5</accession>
<dbReference type="EMBL" id="OZ026884">
    <property type="protein sequence ID" value="CAL1239332.1"/>
    <property type="molecule type" value="Genomic_DNA"/>
</dbReference>
<organism evidence="1 2">
    <name type="scientific">Candidatus Methylocalor cossyra</name>
    <dbReference type="NCBI Taxonomy" id="3108543"/>
    <lineage>
        <taxon>Bacteria</taxon>
        <taxon>Pseudomonadati</taxon>
        <taxon>Pseudomonadota</taxon>
        <taxon>Gammaproteobacteria</taxon>
        <taxon>Methylococcales</taxon>
        <taxon>Methylococcaceae</taxon>
        <taxon>Candidatus Methylocalor</taxon>
    </lineage>
</organism>
<reference evidence="1 2" key="1">
    <citation type="submission" date="2024-04" db="EMBL/GenBank/DDBJ databases">
        <authorList>
            <person name="Cremers G."/>
        </authorList>
    </citation>
    <scope>NUCLEOTIDE SEQUENCE [LARGE SCALE GENOMIC DNA]</scope>
    <source>
        <strain evidence="1">MeCH1-AG</strain>
    </source>
</reference>
<name>A0ABM9NFF5_9GAMM</name>
<keyword evidence="2" id="KW-1185">Reference proteome</keyword>
<proteinExistence type="predicted"/>
<gene>
    <name evidence="1" type="ORF">MECH1_V1_0556</name>
</gene>
<evidence type="ECO:0000313" key="1">
    <source>
        <dbReference type="EMBL" id="CAL1239332.1"/>
    </source>
</evidence>
<sequence length="73" mass="8371">MLHFNEKQLREIQLNASMFFRGCECPRTFSERDEGEGIQDLGRTRLVGYSGSFGSEACVPFLCNRAFSRTEED</sequence>
<dbReference type="Proteomes" id="UP001497493">
    <property type="component" value="Chromosome"/>
</dbReference>
<protein>
    <submittedName>
        <fullName evidence="1">Uncharacterized protein</fullName>
    </submittedName>
</protein>